<organism evidence="1 2">
    <name type="scientific">Racocetra persica</name>
    <dbReference type="NCBI Taxonomy" id="160502"/>
    <lineage>
        <taxon>Eukaryota</taxon>
        <taxon>Fungi</taxon>
        <taxon>Fungi incertae sedis</taxon>
        <taxon>Mucoromycota</taxon>
        <taxon>Glomeromycotina</taxon>
        <taxon>Glomeromycetes</taxon>
        <taxon>Diversisporales</taxon>
        <taxon>Gigasporaceae</taxon>
        <taxon>Racocetra</taxon>
    </lineage>
</organism>
<name>A0ACA9RJJ3_9GLOM</name>
<evidence type="ECO:0000313" key="2">
    <source>
        <dbReference type="Proteomes" id="UP000789920"/>
    </source>
</evidence>
<dbReference type="Proteomes" id="UP000789920">
    <property type="component" value="Unassembled WGS sequence"/>
</dbReference>
<evidence type="ECO:0000313" key="1">
    <source>
        <dbReference type="EMBL" id="CAG8794530.1"/>
    </source>
</evidence>
<gene>
    <name evidence="1" type="ORF">RPERSI_LOCUS19782</name>
</gene>
<dbReference type="EMBL" id="CAJVQC010054723">
    <property type="protein sequence ID" value="CAG8794530.1"/>
    <property type="molecule type" value="Genomic_DNA"/>
</dbReference>
<proteinExistence type="predicted"/>
<sequence length="268" mass="30475">MSELLVQVKSVDDKNLRVRRRIYLNVEVLRERNIRIGDYVFVKKFESTSEITIGIAWPSFTIRKDQIQLNPLQCENADLQAGDPVYISRVDCAIISASKVVLEPLGVIDFPIDQFLNILAKEILSMCGFLDTKYSMKGNRIEFQYHGVVRSFRVVNICPIKEFTKCSVETAIYSITKETTVAILPNEYARIDDSMKIHKIGYDSIGGLSEQVRIVREMVENSFRNPELFTQYGKTLIARAVSSETEAHVICVNGPEITSKFYGETEAK</sequence>
<protein>
    <submittedName>
        <fullName evidence="1">23644_t:CDS:1</fullName>
    </submittedName>
</protein>
<keyword evidence="2" id="KW-1185">Reference proteome</keyword>
<feature type="non-terminal residue" evidence="1">
    <location>
        <position position="268"/>
    </location>
</feature>
<comment type="caution">
    <text evidence="1">The sequence shown here is derived from an EMBL/GenBank/DDBJ whole genome shotgun (WGS) entry which is preliminary data.</text>
</comment>
<reference evidence="1" key="1">
    <citation type="submission" date="2021-06" db="EMBL/GenBank/DDBJ databases">
        <authorList>
            <person name="Kallberg Y."/>
            <person name="Tangrot J."/>
            <person name="Rosling A."/>
        </authorList>
    </citation>
    <scope>NUCLEOTIDE SEQUENCE</scope>
    <source>
        <strain evidence="1">MA461A</strain>
    </source>
</reference>
<accession>A0ACA9RJJ3</accession>